<organism evidence="1 2">
    <name type="scientific">Pilimelia anulata</name>
    <dbReference type="NCBI Taxonomy" id="53371"/>
    <lineage>
        <taxon>Bacteria</taxon>
        <taxon>Bacillati</taxon>
        <taxon>Actinomycetota</taxon>
        <taxon>Actinomycetes</taxon>
        <taxon>Micromonosporales</taxon>
        <taxon>Micromonosporaceae</taxon>
        <taxon>Pilimelia</taxon>
    </lineage>
</organism>
<name>A0A8J3FC44_9ACTN</name>
<sequence length="375" mass="38056">MAVGAATLAGMADREPSALDLLPGAAVTLGAALGGSDRSAVRRGRATRPDGSAADVVVKTFDDPAAWAREVAALTVLPDHAPVPRLLAAHADPPTAVMSHLDGGGSVADALLGGSAAAAAGAAVLDWARALADLHAAGLGARAAYAAAHRARGGAAEVPLTSLAGRVPAAIADLAAACAPLGVDVPDALAGAFRAEAARLDRPGAAALSPGDVCPDNNVVTPDGVRLVDFEHAEWRHVAWDAAYLLVPWPTCWCAWRLPDALAAAAVARYRAVLAPHLPYVATDAFDRDLAAAAGLWSVLYSSWFLPLTLAGDPVAADGLPAPRRRALLLHRLATSERRTAVPVIADFAGRLRAALVGRWGEVPLPLAPALAGGA</sequence>
<gene>
    <name evidence="1" type="ORF">GCM10010123_37690</name>
</gene>
<keyword evidence="2" id="KW-1185">Reference proteome</keyword>
<reference evidence="1" key="1">
    <citation type="journal article" date="2014" name="Int. J. Syst. Evol. Microbiol.">
        <title>Complete genome sequence of Corynebacterium casei LMG S-19264T (=DSM 44701T), isolated from a smear-ripened cheese.</title>
        <authorList>
            <consortium name="US DOE Joint Genome Institute (JGI-PGF)"/>
            <person name="Walter F."/>
            <person name="Albersmeier A."/>
            <person name="Kalinowski J."/>
            <person name="Ruckert C."/>
        </authorList>
    </citation>
    <scope>NUCLEOTIDE SEQUENCE</scope>
    <source>
        <strain evidence="1">JCM 3090</strain>
    </source>
</reference>
<dbReference type="SUPFAM" id="SSF56112">
    <property type="entry name" value="Protein kinase-like (PK-like)"/>
    <property type="match status" value="1"/>
</dbReference>
<evidence type="ECO:0000313" key="1">
    <source>
        <dbReference type="EMBL" id="GGK04194.1"/>
    </source>
</evidence>
<dbReference type="AlphaFoldDB" id="A0A8J3FC44"/>
<dbReference type="Proteomes" id="UP000649739">
    <property type="component" value="Unassembled WGS sequence"/>
</dbReference>
<evidence type="ECO:0008006" key="3">
    <source>
        <dbReference type="Google" id="ProtNLM"/>
    </source>
</evidence>
<evidence type="ECO:0000313" key="2">
    <source>
        <dbReference type="Proteomes" id="UP000649739"/>
    </source>
</evidence>
<proteinExistence type="predicted"/>
<dbReference type="EMBL" id="BMQB01000009">
    <property type="protein sequence ID" value="GGK04194.1"/>
    <property type="molecule type" value="Genomic_DNA"/>
</dbReference>
<dbReference type="Gene3D" id="3.90.1200.10">
    <property type="match status" value="1"/>
</dbReference>
<reference evidence="1" key="2">
    <citation type="submission" date="2020-09" db="EMBL/GenBank/DDBJ databases">
        <authorList>
            <person name="Sun Q."/>
            <person name="Ohkuma M."/>
        </authorList>
    </citation>
    <scope>NUCLEOTIDE SEQUENCE</scope>
    <source>
        <strain evidence="1">JCM 3090</strain>
    </source>
</reference>
<accession>A0A8J3FC44</accession>
<comment type="caution">
    <text evidence="1">The sequence shown here is derived from an EMBL/GenBank/DDBJ whole genome shotgun (WGS) entry which is preliminary data.</text>
</comment>
<dbReference type="InterPro" id="IPR011009">
    <property type="entry name" value="Kinase-like_dom_sf"/>
</dbReference>
<protein>
    <recommendedName>
        <fullName evidence="3">Aminoglycoside phosphotransferase domain-containing protein</fullName>
    </recommendedName>
</protein>